<dbReference type="RefSeq" id="WP_305471523.1">
    <property type="nucleotide sequence ID" value="NZ_JAUYVT010000003.1"/>
</dbReference>
<evidence type="ECO:0000256" key="2">
    <source>
        <dbReference type="SAM" id="SignalP"/>
    </source>
</evidence>
<comment type="caution">
    <text evidence="3">The sequence shown here is derived from an EMBL/GenBank/DDBJ whole genome shotgun (WGS) entry which is preliminary data.</text>
</comment>
<feature type="signal peptide" evidence="2">
    <location>
        <begin position="1"/>
        <end position="21"/>
    </location>
</feature>
<feature type="chain" id="PRO_5047021265" evidence="2">
    <location>
        <begin position="22"/>
        <end position="340"/>
    </location>
</feature>
<sequence length="340" mass="38163">MKKLSIALSILPALTCVPVMADFVPAEVVKDNYNKQTNTSSRVSRFEGLNLSSYVVNEGGQVSDIEIVASIGQDKYKREVVEYVSKLNYKSAQVDGKAVPSAKLITVTSQNLHLGYTNDKATHGFFNDYETASNLINEKKLDEAQSKIIELERDHAKNTVEIVLLSWLKSQHSYFTQDWIGFDKHINNAFLFRDNLPDQIKVRVVKNALQWFISKQDYVRAYDAIDALGNIKAFVFTDENKQQLLAQVNDIYKNSGDINQQIAIETDQAVMPLLSKSEVVLESTMPLSKVQLRCENKVVNYNTSAIDKIVISKDDLRCGLLIKSAQAQTVTLKQSGNAFL</sequence>
<keyword evidence="1" id="KW-0175">Coiled coil</keyword>
<gene>
    <name evidence="3" type="ORF">Q8W34_06140</name>
</gene>
<evidence type="ECO:0000313" key="3">
    <source>
        <dbReference type="EMBL" id="MDP2564205.1"/>
    </source>
</evidence>
<reference evidence="3" key="1">
    <citation type="submission" date="2023-07" db="EMBL/GenBank/DDBJ databases">
        <title>Genome content predicts the carbon catabolic preferences of heterotrophic bacteria.</title>
        <authorList>
            <person name="Gralka M."/>
        </authorList>
    </citation>
    <scope>NUCLEOTIDE SEQUENCE</scope>
    <source>
        <strain evidence="3">4G09</strain>
    </source>
</reference>
<accession>A0ABT9FBP3</accession>
<keyword evidence="4" id="KW-1185">Reference proteome</keyword>
<feature type="coiled-coil region" evidence="1">
    <location>
        <begin position="134"/>
        <end position="161"/>
    </location>
</feature>
<dbReference type="Proteomes" id="UP001177212">
    <property type="component" value="Unassembled WGS sequence"/>
</dbReference>
<name>A0ABT9FBP3_9GAMM</name>
<dbReference type="SUPFAM" id="SSF74653">
    <property type="entry name" value="TolA/TonB C-terminal domain"/>
    <property type="match status" value="1"/>
</dbReference>
<evidence type="ECO:0000313" key="4">
    <source>
        <dbReference type="Proteomes" id="UP001177212"/>
    </source>
</evidence>
<dbReference type="Gene3D" id="3.30.1150.10">
    <property type="match status" value="1"/>
</dbReference>
<organism evidence="3 4">
    <name type="scientific">Pseudoalteromonas marina</name>
    <dbReference type="NCBI Taxonomy" id="267375"/>
    <lineage>
        <taxon>Bacteria</taxon>
        <taxon>Pseudomonadati</taxon>
        <taxon>Pseudomonadota</taxon>
        <taxon>Gammaproteobacteria</taxon>
        <taxon>Alteromonadales</taxon>
        <taxon>Pseudoalteromonadaceae</taxon>
        <taxon>Pseudoalteromonas</taxon>
    </lineage>
</organism>
<keyword evidence="2" id="KW-0732">Signal</keyword>
<evidence type="ECO:0000256" key="1">
    <source>
        <dbReference type="SAM" id="Coils"/>
    </source>
</evidence>
<dbReference type="EMBL" id="JAUYVT010000003">
    <property type="protein sequence ID" value="MDP2564205.1"/>
    <property type="molecule type" value="Genomic_DNA"/>
</dbReference>
<proteinExistence type="predicted"/>
<protein>
    <submittedName>
        <fullName evidence="3">Energy transducer TonB</fullName>
    </submittedName>
</protein>